<organism evidence="1 2">
    <name type="scientific">Cardiocondyla obscurior</name>
    <dbReference type="NCBI Taxonomy" id="286306"/>
    <lineage>
        <taxon>Eukaryota</taxon>
        <taxon>Metazoa</taxon>
        <taxon>Ecdysozoa</taxon>
        <taxon>Arthropoda</taxon>
        <taxon>Hexapoda</taxon>
        <taxon>Insecta</taxon>
        <taxon>Pterygota</taxon>
        <taxon>Neoptera</taxon>
        <taxon>Endopterygota</taxon>
        <taxon>Hymenoptera</taxon>
        <taxon>Apocrita</taxon>
        <taxon>Aculeata</taxon>
        <taxon>Formicoidea</taxon>
        <taxon>Formicidae</taxon>
        <taxon>Myrmicinae</taxon>
        <taxon>Cardiocondyla</taxon>
    </lineage>
</organism>
<accession>A0AAW2FIE0</accession>
<protein>
    <submittedName>
        <fullName evidence="1">Uncharacterized protein</fullName>
    </submittedName>
</protein>
<gene>
    <name evidence="1" type="ORF">PUN28_011455</name>
</gene>
<dbReference type="AlphaFoldDB" id="A0AAW2FIE0"/>
<sequence>MTKFRSSMSMASSPSSIFPPYLSEFSLRPHPMHHRDRSCPARFQDYDENLTSAKVVSVRRISHFSGTRFSASPAHRNSHGRMASKIAFPPPMSRAISQRRIYTRIK</sequence>
<name>A0AAW2FIE0_9HYME</name>
<dbReference type="EMBL" id="JADYXP020000011">
    <property type="protein sequence ID" value="KAL0114151.1"/>
    <property type="molecule type" value="Genomic_DNA"/>
</dbReference>
<evidence type="ECO:0000313" key="1">
    <source>
        <dbReference type="EMBL" id="KAL0114151.1"/>
    </source>
</evidence>
<keyword evidence="2" id="KW-1185">Reference proteome</keyword>
<proteinExistence type="predicted"/>
<evidence type="ECO:0000313" key="2">
    <source>
        <dbReference type="Proteomes" id="UP001430953"/>
    </source>
</evidence>
<dbReference type="Proteomes" id="UP001430953">
    <property type="component" value="Unassembled WGS sequence"/>
</dbReference>
<reference evidence="1 2" key="1">
    <citation type="submission" date="2023-03" db="EMBL/GenBank/DDBJ databases">
        <title>High recombination rates correlate with genetic variation in Cardiocondyla obscurior ants.</title>
        <authorList>
            <person name="Errbii M."/>
        </authorList>
    </citation>
    <scope>NUCLEOTIDE SEQUENCE [LARGE SCALE GENOMIC DNA]</scope>
    <source>
        <strain evidence="1">Alpha-2009</strain>
        <tissue evidence="1">Whole body</tissue>
    </source>
</reference>
<comment type="caution">
    <text evidence="1">The sequence shown here is derived from an EMBL/GenBank/DDBJ whole genome shotgun (WGS) entry which is preliminary data.</text>
</comment>